<dbReference type="AlphaFoldDB" id="A0A929RPF1"/>
<sequence>MPIAYNGNVDGVQLWIPDHHWWDSPSIWRLPKRPEDGELDWSRLFQHQRDIIRRFTATLRSLCGLSTTLPPVPFQPFGKPSPKGWVMPIGTDTNGILTCNNRTYHGSIRSHHPITGTSTFALLVDIPPCEPWFIVRADGYGWHTNPRACNTRVTSIWVDVLVWRHTSQFVLPMSEITMPPEVSKASFRTIYPDRYPDDSQLYGTAPLISLPPDERIEVTSVPTWWQDRLLWQQVLTPAASDPDSYRAATKSIDERLAYECLTHYAHLVRDWTSPYAPSPRMIEHSHRRQDNR</sequence>
<comment type="caution">
    <text evidence="1">The sequence shown here is derived from an EMBL/GenBank/DDBJ whole genome shotgun (WGS) entry which is preliminary data.</text>
</comment>
<protein>
    <submittedName>
        <fullName evidence="1">Uncharacterized protein</fullName>
    </submittedName>
</protein>
<organism evidence="1 2">
    <name type="scientific">Actinomyces bouchesdurhonensis</name>
    <dbReference type="NCBI Taxonomy" id="1852361"/>
    <lineage>
        <taxon>Bacteria</taxon>
        <taxon>Bacillati</taxon>
        <taxon>Actinomycetota</taxon>
        <taxon>Actinomycetes</taxon>
        <taxon>Actinomycetales</taxon>
        <taxon>Actinomycetaceae</taxon>
        <taxon>Actinomyces</taxon>
    </lineage>
</organism>
<dbReference type="EMBL" id="JABZGF010000019">
    <property type="protein sequence ID" value="MBF0965864.1"/>
    <property type="molecule type" value="Genomic_DNA"/>
</dbReference>
<evidence type="ECO:0000313" key="2">
    <source>
        <dbReference type="Proteomes" id="UP000759246"/>
    </source>
</evidence>
<reference evidence="1" key="1">
    <citation type="submission" date="2020-04" db="EMBL/GenBank/DDBJ databases">
        <title>Deep metagenomics examines the oral microbiome during advanced dental caries in children, revealing novel taxa and co-occurrences with host molecules.</title>
        <authorList>
            <person name="Baker J.L."/>
            <person name="Morton J.T."/>
            <person name="Dinis M."/>
            <person name="Alvarez R."/>
            <person name="Tran N.C."/>
            <person name="Knight R."/>
            <person name="Edlund A."/>
        </authorList>
    </citation>
    <scope>NUCLEOTIDE SEQUENCE</scope>
    <source>
        <strain evidence="1">JCVI_30_bin.13</strain>
    </source>
</reference>
<proteinExistence type="predicted"/>
<accession>A0A929RPF1</accession>
<name>A0A929RPF1_9ACTO</name>
<gene>
    <name evidence="1" type="ORF">HXK09_01615</name>
</gene>
<evidence type="ECO:0000313" key="1">
    <source>
        <dbReference type="EMBL" id="MBF0965864.1"/>
    </source>
</evidence>
<dbReference type="Proteomes" id="UP000759246">
    <property type="component" value="Unassembled WGS sequence"/>
</dbReference>